<proteinExistence type="predicted"/>
<dbReference type="Pfam" id="PF04030">
    <property type="entry name" value="ALO"/>
    <property type="match status" value="1"/>
</dbReference>
<comment type="caution">
    <text evidence="3">The sequence shown here is derived from an EMBL/GenBank/DDBJ whole genome shotgun (WGS) entry which is preliminary data.</text>
</comment>
<gene>
    <name evidence="3" type="ORF">GCM10022263_05600</name>
</gene>
<evidence type="ECO:0000313" key="3">
    <source>
        <dbReference type="EMBL" id="GAA3520586.1"/>
    </source>
</evidence>
<feature type="domain" description="FAD-binding PCMH-type" evidence="2">
    <location>
        <begin position="18"/>
        <end position="188"/>
    </location>
</feature>
<dbReference type="InterPro" id="IPR016166">
    <property type="entry name" value="FAD-bd_PCMH"/>
</dbReference>
<accession>A0ABP6UWB9</accession>
<evidence type="ECO:0000256" key="1">
    <source>
        <dbReference type="ARBA" id="ARBA00023002"/>
    </source>
</evidence>
<dbReference type="Pfam" id="PF01565">
    <property type="entry name" value="FAD_binding_4"/>
    <property type="match status" value="1"/>
</dbReference>
<keyword evidence="1" id="KW-0560">Oxidoreductase</keyword>
<dbReference type="PANTHER" id="PTHR43762:SF1">
    <property type="entry name" value="D-ARABINONO-1,4-LACTONE OXIDASE"/>
    <property type="match status" value="1"/>
</dbReference>
<dbReference type="PIRSF" id="PIRSF000136">
    <property type="entry name" value="LGO_GLO"/>
    <property type="match status" value="1"/>
</dbReference>
<dbReference type="PROSITE" id="PS51387">
    <property type="entry name" value="FAD_PCMH"/>
    <property type="match status" value="1"/>
</dbReference>
<name>A0ABP6UWB9_9ACTN</name>
<evidence type="ECO:0000259" key="2">
    <source>
        <dbReference type="PROSITE" id="PS51387"/>
    </source>
</evidence>
<dbReference type="PANTHER" id="PTHR43762">
    <property type="entry name" value="L-GULONOLACTONE OXIDASE"/>
    <property type="match status" value="1"/>
</dbReference>
<dbReference type="Proteomes" id="UP001500301">
    <property type="component" value="Unassembled WGS sequence"/>
</dbReference>
<organism evidence="3 4">
    <name type="scientific">Nocardioides daeguensis</name>
    <dbReference type="NCBI Taxonomy" id="908359"/>
    <lineage>
        <taxon>Bacteria</taxon>
        <taxon>Bacillati</taxon>
        <taxon>Actinomycetota</taxon>
        <taxon>Actinomycetes</taxon>
        <taxon>Propionibacteriales</taxon>
        <taxon>Nocardioidaceae</taxon>
        <taxon>Nocardioides</taxon>
    </lineage>
</organism>
<evidence type="ECO:0000313" key="4">
    <source>
        <dbReference type="Proteomes" id="UP001500301"/>
    </source>
</evidence>
<dbReference type="EMBL" id="BAABBB010000004">
    <property type="protein sequence ID" value="GAA3520586.1"/>
    <property type="molecule type" value="Genomic_DNA"/>
</dbReference>
<keyword evidence="4" id="KW-1185">Reference proteome</keyword>
<dbReference type="NCBIfam" id="TIGR01679">
    <property type="entry name" value="bact_FAD_ox"/>
    <property type="match status" value="1"/>
</dbReference>
<dbReference type="InterPro" id="IPR007173">
    <property type="entry name" value="ALO_C"/>
</dbReference>
<sequence length="441" mass="48111">MSTSPPAPTTWRNWSGLESAAGLEVVQPADATEVAEVVRRARSAGRTVKSAGTGHSFTGIATPQHVHLRPERMRGIVGVDRDALTVTALAGTQLKVFNAELARLGLSLHNMGDIAEQTLAGAISTGTHGTGGRAAGLAAQVVGLELVTGTGEVLRATATENPDVLDLARVGLGALGVLTTITFAVEPLFLLRAEEQPMSWNDALAAFDDLTAAHDHVDMYWFPHSDRMLTKRNTRMGTDLSAVEPLPRWRRWLDDDLLSNTVFGAQTAALNVAPGVIPAANRFASRLLGGRTYTDIAHRVFTTERRVVFREMEYAVPRDAGLDVLRECRAAFERSGLRVSFPVEIRVAPADDVPLSTSYGRESFYLAFHTHRRADHRAYFAVLEPVLRAHGGRPHWGKLHTLDADQVAGLYPRLPDFLALRDRLDPDRVFTNAYLHRVLGG</sequence>
<reference evidence="4" key="1">
    <citation type="journal article" date="2019" name="Int. J. Syst. Evol. Microbiol.">
        <title>The Global Catalogue of Microorganisms (GCM) 10K type strain sequencing project: providing services to taxonomists for standard genome sequencing and annotation.</title>
        <authorList>
            <consortium name="The Broad Institute Genomics Platform"/>
            <consortium name="The Broad Institute Genome Sequencing Center for Infectious Disease"/>
            <person name="Wu L."/>
            <person name="Ma J."/>
        </authorList>
    </citation>
    <scope>NUCLEOTIDE SEQUENCE [LARGE SCALE GENOMIC DNA]</scope>
    <source>
        <strain evidence="4">JCM 17460</strain>
    </source>
</reference>
<dbReference type="InterPro" id="IPR010031">
    <property type="entry name" value="FAD_lactone_oxidase-like"/>
</dbReference>
<protein>
    <submittedName>
        <fullName evidence="3">D-arabinono-1,4-lactone oxidase</fullName>
    </submittedName>
</protein>
<dbReference type="RefSeq" id="WP_218232380.1">
    <property type="nucleotide sequence ID" value="NZ_BAABBB010000004.1"/>
</dbReference>
<dbReference type="InterPro" id="IPR006094">
    <property type="entry name" value="Oxid_FAD_bind_N"/>
</dbReference>